<sequence>MDTTPYLPRPKVAVGNGLRTLSLFNKPGGPDKEIRWNEGFRQACARQSGRFDANKLCHSGDDPDKILFAVALKSWYGDGSSSVEITYVEPTRQPPSLDYQLVLQRAGFMPDRIVQQRKIMAAVDAESRQMREEARARSAWQLMRERGRAVCQDRDGVRYFGFVEDFTESRMKVSVTRAYFIRSPAFAPGNFRPEVIWTGPVGWFPCD</sequence>
<gene>
    <name evidence="1" type="ORF">EXJ73_15795</name>
</gene>
<accession>A0A9X4LH66</accession>
<dbReference type="Proteomes" id="UP001152766">
    <property type="component" value="Unassembled WGS sequence"/>
</dbReference>
<evidence type="ECO:0000313" key="1">
    <source>
        <dbReference type="EMBL" id="MDG0863926.1"/>
    </source>
</evidence>
<comment type="caution">
    <text evidence="1">The sequence shown here is derived from an EMBL/GenBank/DDBJ whole genome shotgun (WGS) entry which is preliminary data.</text>
</comment>
<protein>
    <submittedName>
        <fullName evidence="1">Uncharacterized protein</fullName>
    </submittedName>
</protein>
<dbReference type="AlphaFoldDB" id="A0A9X4LH66"/>
<dbReference type="EMBL" id="SGUG01000024">
    <property type="protein sequence ID" value="MDG0863926.1"/>
    <property type="molecule type" value="Genomic_DNA"/>
</dbReference>
<keyword evidence="2" id="KW-1185">Reference proteome</keyword>
<dbReference type="RefSeq" id="WP_378991130.1">
    <property type="nucleotide sequence ID" value="NZ_JBHSRN010000077.1"/>
</dbReference>
<proteinExistence type="predicted"/>
<evidence type="ECO:0000313" key="2">
    <source>
        <dbReference type="Proteomes" id="UP001152766"/>
    </source>
</evidence>
<reference evidence="1" key="1">
    <citation type="submission" date="2019-02" db="EMBL/GenBank/DDBJ databases">
        <title>Draft genome of the type strain Pelomonas aquatica CCUG 52575T.</title>
        <authorList>
            <person name="Gomila M."/>
            <person name="Lalucat J."/>
        </authorList>
    </citation>
    <scope>NUCLEOTIDE SEQUENCE</scope>
    <source>
        <strain evidence="1">CCUG 52575</strain>
    </source>
</reference>
<organism evidence="1 2">
    <name type="scientific">Pelomonas aquatica</name>
    <dbReference type="NCBI Taxonomy" id="431058"/>
    <lineage>
        <taxon>Bacteria</taxon>
        <taxon>Pseudomonadati</taxon>
        <taxon>Pseudomonadota</taxon>
        <taxon>Betaproteobacteria</taxon>
        <taxon>Burkholderiales</taxon>
        <taxon>Sphaerotilaceae</taxon>
        <taxon>Roseateles</taxon>
    </lineage>
</organism>
<name>A0A9X4LH66_9BURK</name>